<comment type="caution">
    <text evidence="2">The sequence shown here is derived from an EMBL/GenBank/DDBJ whole genome shotgun (WGS) entry which is preliminary data.</text>
</comment>
<feature type="compositionally biased region" description="Basic and acidic residues" evidence="1">
    <location>
        <begin position="278"/>
        <end position="290"/>
    </location>
</feature>
<feature type="region of interest" description="Disordered" evidence="1">
    <location>
        <begin position="169"/>
        <end position="188"/>
    </location>
</feature>
<name>A0A833WEN8_PHYIN</name>
<dbReference type="EMBL" id="WSZM01000604">
    <property type="protein sequence ID" value="KAF4031055.1"/>
    <property type="molecule type" value="Genomic_DNA"/>
</dbReference>
<reference evidence="2" key="1">
    <citation type="submission" date="2020-04" db="EMBL/GenBank/DDBJ databases">
        <title>Hybrid Assembly of Korean Phytophthora infestans isolates.</title>
        <authorList>
            <person name="Prokchorchik M."/>
            <person name="Lee Y."/>
            <person name="Seo J."/>
            <person name="Cho J.-H."/>
            <person name="Park Y.-E."/>
            <person name="Jang D.-C."/>
            <person name="Im J.-S."/>
            <person name="Choi J.-G."/>
            <person name="Park H.-J."/>
            <person name="Lee G.-B."/>
            <person name="Lee Y.-G."/>
            <person name="Hong S.-Y."/>
            <person name="Cho K."/>
            <person name="Sohn K.H."/>
        </authorList>
    </citation>
    <scope>NUCLEOTIDE SEQUENCE</scope>
    <source>
        <strain evidence="2">KR_1_A1</strain>
    </source>
</reference>
<evidence type="ECO:0000313" key="3">
    <source>
        <dbReference type="Proteomes" id="UP000602510"/>
    </source>
</evidence>
<evidence type="ECO:0000313" key="2">
    <source>
        <dbReference type="EMBL" id="KAF4031055.1"/>
    </source>
</evidence>
<dbReference type="Proteomes" id="UP000602510">
    <property type="component" value="Unassembled WGS sequence"/>
</dbReference>
<proteinExistence type="predicted"/>
<keyword evidence="3" id="KW-1185">Reference proteome</keyword>
<dbReference type="AlphaFoldDB" id="A0A833WEN8"/>
<feature type="region of interest" description="Disordered" evidence="1">
    <location>
        <begin position="1"/>
        <end position="48"/>
    </location>
</feature>
<feature type="region of interest" description="Disordered" evidence="1">
    <location>
        <begin position="275"/>
        <end position="310"/>
    </location>
</feature>
<feature type="compositionally biased region" description="Basic residues" evidence="1">
    <location>
        <begin position="1"/>
        <end position="10"/>
    </location>
</feature>
<protein>
    <submittedName>
        <fullName evidence="2">Uncharacterized protein</fullName>
    </submittedName>
</protein>
<feature type="region of interest" description="Disordered" evidence="1">
    <location>
        <begin position="119"/>
        <end position="156"/>
    </location>
</feature>
<feature type="compositionally biased region" description="Polar residues" evidence="1">
    <location>
        <begin position="124"/>
        <end position="133"/>
    </location>
</feature>
<gene>
    <name evidence="2" type="ORF">GN244_ATG17151</name>
</gene>
<evidence type="ECO:0000256" key="1">
    <source>
        <dbReference type="SAM" id="MobiDB-lite"/>
    </source>
</evidence>
<sequence length="410" mass="43665">MTRASGKRKRAPGDAGSIGGLRNLAKRSRSSPTKRNDPIVSPHDLDVPGVLATGTIQTTMFSLPDTSDGGSIQYAPDAVSGSSRIVPMDRAITSLSKVVSAWSGTSSVASTLDLRLHGSDSEESSVGQASSYPSRLRLQPTRKAKKNGRLDQSADSDFSISQASSAFDVVPGSTRHHSGHDSDSTFSSTCSSPGFEQLGLHMWSVSTATSHQPTSNMPQCQQVGCVTAGSFAMFRPAKMRSTIAFATVEIALTRRYGIDAREAGGLFRLANHASNGCREGHTSVSQERDPVGSSPASKEKNVVSQLAQCSQQSQSPIPEAQYSGIAITSSGTFDASLAAALDLSDSDEDEEKREKKNLAPTMWMAITSVTFKRVQTTRLLGLTNTVKLALERCHRIPTQTPPFGLKESLK</sequence>
<accession>A0A833WEN8</accession>
<organism evidence="2 3">
    <name type="scientific">Phytophthora infestans</name>
    <name type="common">Potato late blight agent</name>
    <name type="synonym">Botrytis infestans</name>
    <dbReference type="NCBI Taxonomy" id="4787"/>
    <lineage>
        <taxon>Eukaryota</taxon>
        <taxon>Sar</taxon>
        <taxon>Stramenopiles</taxon>
        <taxon>Oomycota</taxon>
        <taxon>Peronosporomycetes</taxon>
        <taxon>Peronosporales</taxon>
        <taxon>Peronosporaceae</taxon>
        <taxon>Phytophthora</taxon>
    </lineage>
</organism>